<organism evidence="1 2">
    <name type="scientific">Pyricularia oryzae</name>
    <name type="common">Rice blast fungus</name>
    <name type="synonym">Magnaporthe oryzae</name>
    <dbReference type="NCBI Taxonomy" id="318829"/>
    <lineage>
        <taxon>Eukaryota</taxon>
        <taxon>Fungi</taxon>
        <taxon>Dikarya</taxon>
        <taxon>Ascomycota</taxon>
        <taxon>Pezizomycotina</taxon>
        <taxon>Sordariomycetes</taxon>
        <taxon>Sordariomycetidae</taxon>
        <taxon>Magnaporthales</taxon>
        <taxon>Pyriculariaceae</taxon>
        <taxon>Pyricularia</taxon>
    </lineage>
</organism>
<accession>A0A4P7NW32</accession>
<dbReference type="Proteomes" id="UP000294847">
    <property type="component" value="Chromosome 7"/>
</dbReference>
<evidence type="ECO:0000313" key="1">
    <source>
        <dbReference type="EMBL" id="QBZ66741.1"/>
    </source>
</evidence>
<dbReference type="InterPro" id="IPR022198">
    <property type="entry name" value="DUF3723"/>
</dbReference>
<dbReference type="EMBL" id="CP034210">
    <property type="protein sequence ID" value="QBZ66741.1"/>
    <property type="molecule type" value="Genomic_DNA"/>
</dbReference>
<proteinExistence type="predicted"/>
<gene>
    <name evidence="1" type="ORF">PoMZ_13728</name>
</gene>
<name>A0A4P7NW32_PYROR</name>
<dbReference type="AlphaFoldDB" id="A0A4P7NW32"/>
<evidence type="ECO:0000313" key="2">
    <source>
        <dbReference type="Proteomes" id="UP000294847"/>
    </source>
</evidence>
<dbReference type="Pfam" id="PF12520">
    <property type="entry name" value="DUF3723"/>
    <property type="match status" value="2"/>
</dbReference>
<sequence length="266" mass="30475">MDKNMVQKLKTENDNNNPKDSLGWIFQQIFISRSQKDQTLEKQWKSLFSKHKKRYLTYVISEKLKSRFQALLKIPGLWHQSPFGNMHKVEAMKCVEVGAANQAVVDVQLTSTGQESSHYLSQILSIFTSFVRGQTQLLGSIDSYTVAALEGKCPGLSKHDRLRLESLLESGKLLPRASSENRQLFIDAVCEFKRQIPSLGTFFNDMRYLEGLNAIQPCDSPFDLFSEVTKIRTVSFREQIQISTNGRHRRWRNSLTSHKDNSGSVR</sequence>
<protein>
    <submittedName>
        <fullName evidence="1">Uncharacterized protein</fullName>
    </submittedName>
</protein>
<reference evidence="1 2" key="1">
    <citation type="journal article" date="2019" name="Mol. Biol. Evol.">
        <title>Blast fungal genomes show frequent chromosomal changes, gene gains and losses, and effector gene turnover.</title>
        <authorList>
            <person name="Gomez Luciano L.B."/>
            <person name="Jason Tsai I."/>
            <person name="Chuma I."/>
            <person name="Tosa Y."/>
            <person name="Chen Y.H."/>
            <person name="Li J.Y."/>
            <person name="Li M.Y."/>
            <person name="Jade Lu M.Y."/>
            <person name="Nakayashiki H."/>
            <person name="Li W.H."/>
        </authorList>
    </citation>
    <scope>NUCLEOTIDE SEQUENCE [LARGE SCALE GENOMIC DNA]</scope>
    <source>
        <strain evidence="1">MZ5-1-6</strain>
    </source>
</reference>